<dbReference type="OrthoDB" id="1928at2759"/>
<reference evidence="1" key="1">
    <citation type="thesis" date="2020" institute="ProQuest LLC" country="789 East Eisenhower Parkway, Ann Arbor, MI, USA">
        <title>Comparative Genomics and Chromosome Evolution.</title>
        <authorList>
            <person name="Mudd A.B."/>
        </authorList>
    </citation>
    <scope>NUCLEOTIDE SEQUENCE</scope>
    <source>
        <strain evidence="1">Female2</strain>
        <tissue evidence="1">Blood</tissue>
    </source>
</reference>
<dbReference type="PANTHER" id="PTHR45955:SF1">
    <property type="entry name" value="PHOSPHOACETYLGLUCOSAMINE MUTASE"/>
    <property type="match status" value="1"/>
</dbReference>
<proteinExistence type="predicted"/>
<dbReference type="GO" id="GO:0030097">
    <property type="term" value="P:hemopoiesis"/>
    <property type="evidence" value="ECO:0007669"/>
    <property type="project" value="TreeGrafter"/>
</dbReference>
<gene>
    <name evidence="1" type="ORF">GDO86_009838</name>
</gene>
<keyword evidence="2" id="KW-1185">Reference proteome</keyword>
<accession>A0A8T2JKL9</accession>
<dbReference type="GO" id="GO:0000287">
    <property type="term" value="F:magnesium ion binding"/>
    <property type="evidence" value="ECO:0007669"/>
    <property type="project" value="InterPro"/>
</dbReference>
<dbReference type="InterPro" id="IPR016066">
    <property type="entry name" value="A-D-PHexomutase_CS"/>
</dbReference>
<dbReference type="GO" id="GO:0006048">
    <property type="term" value="P:UDP-N-acetylglucosamine biosynthetic process"/>
    <property type="evidence" value="ECO:0007669"/>
    <property type="project" value="TreeGrafter"/>
</dbReference>
<protein>
    <recommendedName>
        <fullName evidence="3">Phosphoacetylglucosamine mutase</fullName>
    </recommendedName>
</protein>
<dbReference type="GO" id="GO:0005975">
    <property type="term" value="P:carbohydrate metabolic process"/>
    <property type="evidence" value="ECO:0007669"/>
    <property type="project" value="InterPro"/>
</dbReference>
<dbReference type="EMBL" id="JAACNH010000004">
    <property type="protein sequence ID" value="KAG8444832.1"/>
    <property type="molecule type" value="Genomic_DNA"/>
</dbReference>
<dbReference type="InterPro" id="IPR016055">
    <property type="entry name" value="A-D-PHexomutase_a/b/a-I/II/III"/>
</dbReference>
<evidence type="ECO:0008006" key="3">
    <source>
        <dbReference type="Google" id="ProtNLM"/>
    </source>
</evidence>
<dbReference type="AlphaFoldDB" id="A0A8T2JKL9"/>
<dbReference type="Proteomes" id="UP000812440">
    <property type="component" value="Chromosome 5"/>
</dbReference>
<dbReference type="Gene3D" id="3.40.120.10">
    <property type="entry name" value="Alpha-D-Glucose-1,6-Bisphosphate, subunit A, domain 3"/>
    <property type="match status" value="2"/>
</dbReference>
<sequence length="115" mass="12667">MEAVLKFSSQHAKPAGLFLQYGTAGFRSKADHLDHVMYRMGLMAVLRSKKTHSVIGVMVTASHNPEEWEIYATNLANAEQDRLQSVLSDIIQQASINMQLEAAVAIGGDNRLIVI</sequence>
<comment type="caution">
    <text evidence="1">The sequence shown here is derived from an EMBL/GenBank/DDBJ whole genome shotgun (WGS) entry which is preliminary data.</text>
</comment>
<name>A0A8T2JKL9_9PIPI</name>
<evidence type="ECO:0000313" key="2">
    <source>
        <dbReference type="Proteomes" id="UP000812440"/>
    </source>
</evidence>
<dbReference type="PROSITE" id="PS00710">
    <property type="entry name" value="PGM_PMM"/>
    <property type="match status" value="1"/>
</dbReference>
<dbReference type="GO" id="GO:0004610">
    <property type="term" value="F:phosphoacetylglucosamine mutase activity"/>
    <property type="evidence" value="ECO:0007669"/>
    <property type="project" value="TreeGrafter"/>
</dbReference>
<organism evidence="1 2">
    <name type="scientific">Hymenochirus boettgeri</name>
    <name type="common">Congo dwarf clawed frog</name>
    <dbReference type="NCBI Taxonomy" id="247094"/>
    <lineage>
        <taxon>Eukaryota</taxon>
        <taxon>Metazoa</taxon>
        <taxon>Chordata</taxon>
        <taxon>Craniata</taxon>
        <taxon>Vertebrata</taxon>
        <taxon>Euteleostomi</taxon>
        <taxon>Amphibia</taxon>
        <taxon>Batrachia</taxon>
        <taxon>Anura</taxon>
        <taxon>Pipoidea</taxon>
        <taxon>Pipidae</taxon>
        <taxon>Pipinae</taxon>
        <taxon>Hymenochirus</taxon>
    </lineage>
</organism>
<dbReference type="PANTHER" id="PTHR45955">
    <property type="entry name" value="PHOSPHOACETYLGLUCOSAMINE MUTASE"/>
    <property type="match status" value="1"/>
</dbReference>
<evidence type="ECO:0000313" key="1">
    <source>
        <dbReference type="EMBL" id="KAG8444832.1"/>
    </source>
</evidence>
<dbReference type="SUPFAM" id="SSF53738">
    <property type="entry name" value="Phosphoglucomutase, first 3 domains"/>
    <property type="match status" value="1"/>
</dbReference>